<dbReference type="RefSeq" id="WP_310374261.1">
    <property type="nucleotide sequence ID" value="NZ_JAVDXT010000002.1"/>
</dbReference>
<gene>
    <name evidence="1" type="ORF">J2X19_002958</name>
</gene>
<reference evidence="1 2" key="1">
    <citation type="submission" date="2023-07" db="EMBL/GenBank/DDBJ databases">
        <title>Sorghum-associated microbial communities from plants grown in Nebraska, USA.</title>
        <authorList>
            <person name="Schachtman D."/>
        </authorList>
    </citation>
    <scope>NUCLEOTIDE SEQUENCE [LARGE SCALE GENOMIC DNA]</scope>
    <source>
        <strain evidence="1 2">BE313</strain>
    </source>
</reference>
<comment type="caution">
    <text evidence="1">The sequence shown here is derived from an EMBL/GenBank/DDBJ whole genome shotgun (WGS) entry which is preliminary data.</text>
</comment>
<proteinExistence type="predicted"/>
<dbReference type="Proteomes" id="UP001180487">
    <property type="component" value="Unassembled WGS sequence"/>
</dbReference>
<organism evidence="1 2">
    <name type="scientific">Rhodoferax ferrireducens</name>
    <dbReference type="NCBI Taxonomy" id="192843"/>
    <lineage>
        <taxon>Bacteria</taxon>
        <taxon>Pseudomonadati</taxon>
        <taxon>Pseudomonadota</taxon>
        <taxon>Betaproteobacteria</taxon>
        <taxon>Burkholderiales</taxon>
        <taxon>Comamonadaceae</taxon>
        <taxon>Rhodoferax</taxon>
    </lineage>
</organism>
<evidence type="ECO:0000313" key="1">
    <source>
        <dbReference type="EMBL" id="MDR7378279.1"/>
    </source>
</evidence>
<dbReference type="EMBL" id="JAVDXT010000002">
    <property type="protein sequence ID" value="MDR7378279.1"/>
    <property type="molecule type" value="Genomic_DNA"/>
</dbReference>
<accession>A0ABU2CAC1</accession>
<protein>
    <submittedName>
        <fullName evidence="1">Uncharacterized protein</fullName>
    </submittedName>
</protein>
<keyword evidence="2" id="KW-1185">Reference proteome</keyword>
<evidence type="ECO:0000313" key="2">
    <source>
        <dbReference type="Proteomes" id="UP001180487"/>
    </source>
</evidence>
<name>A0ABU2CAC1_9BURK</name>
<sequence length="152" mass="16495">MYIDQDSRKDLPCLTFLLLVPGDDDGVALFKAKAQNGSFGFSVEFYGYAGQFGELASCIRGFPSESKSVVEFTVGATGIGTCMLKFMCIDALGHMGLWVTGESRRTPFPEKKYQHATVALRIEAAAIDRFHAELLALASGISEKAVLYAVEP</sequence>